<organism evidence="2 3">
    <name type="scientific">Desulfosalsimonas propionicica</name>
    <dbReference type="NCBI Taxonomy" id="332175"/>
    <lineage>
        <taxon>Bacteria</taxon>
        <taxon>Pseudomonadati</taxon>
        <taxon>Thermodesulfobacteriota</taxon>
        <taxon>Desulfobacteria</taxon>
        <taxon>Desulfobacterales</taxon>
        <taxon>Desulfosalsimonadaceae</taxon>
        <taxon>Desulfosalsimonas</taxon>
    </lineage>
</organism>
<dbReference type="InterPro" id="IPR038071">
    <property type="entry name" value="UROD/MetE-like_sf"/>
</dbReference>
<accession>A0A7W0CBW4</accession>
<keyword evidence="2" id="KW-0489">Methyltransferase</keyword>
<dbReference type="EC" id="2.1.1.246" evidence="2"/>
<dbReference type="GO" id="GO:1990088">
    <property type="term" value="F:[methyl-Co(III) methanol-specific corrinoid protein]:coenzyme M methyltransferase"/>
    <property type="evidence" value="ECO:0007669"/>
    <property type="project" value="UniProtKB-EC"/>
</dbReference>
<dbReference type="Proteomes" id="UP000525298">
    <property type="component" value="Unassembled WGS sequence"/>
</dbReference>
<dbReference type="AlphaFoldDB" id="A0A7W0CBW4"/>
<dbReference type="InterPro" id="IPR052024">
    <property type="entry name" value="Methanogen_methyltrans"/>
</dbReference>
<evidence type="ECO:0000313" key="3">
    <source>
        <dbReference type="Proteomes" id="UP000525298"/>
    </source>
</evidence>
<dbReference type="GO" id="GO:0006779">
    <property type="term" value="P:porphyrin-containing compound biosynthetic process"/>
    <property type="evidence" value="ECO:0007669"/>
    <property type="project" value="InterPro"/>
</dbReference>
<evidence type="ECO:0000313" key="2">
    <source>
        <dbReference type="EMBL" id="MBA2882807.1"/>
    </source>
</evidence>
<dbReference type="RefSeq" id="WP_181552428.1">
    <property type="nucleotide sequence ID" value="NZ_JACDUS010000012.1"/>
</dbReference>
<dbReference type="InterPro" id="IPR000257">
    <property type="entry name" value="Uroporphyrinogen_deCOase"/>
</dbReference>
<dbReference type="PANTHER" id="PTHR47099:SF1">
    <property type="entry name" value="METHYLCOBAMIDE:COM METHYLTRANSFERASE MTBA"/>
    <property type="match status" value="1"/>
</dbReference>
<sequence length="351" mass="39084">MAELTSKERVLKLFRKEAVDTMPFFSGMSMLPIQVIDEMGIRFAQIHTSAEYMAESALKSARMFGFDSTVIPYDMCTIPEALGRGINLYDKSEGILFPTVPTKWQTLAEVEIPSDFMEQGRMPMIDQAYKKLIDESKNGEFAVGAWLLGPFTMAGQVIELDLLLKGAKKYKEQVDEFLRKMTDVVIAAGQHYQSLGVDFINIREMGSGTDILSPRMWKTLIQPNLIKVFNALNSPKVLHICGSTDMIIEMMNECGADALSVDQKNNVVESRKKLGNETLIFGNFDPFGTLVTNQDPAFVETTVKQCIDDGVDAVWPGCDLWPDMPKENVEALVQSVKKYGIKPSPAVGRLG</sequence>
<feature type="domain" description="Uroporphyrinogen decarboxylase (URO-D)" evidence="1">
    <location>
        <begin position="5"/>
        <end position="339"/>
    </location>
</feature>
<dbReference type="EMBL" id="JACDUS010000012">
    <property type="protein sequence ID" value="MBA2882807.1"/>
    <property type="molecule type" value="Genomic_DNA"/>
</dbReference>
<proteinExistence type="predicted"/>
<dbReference type="GO" id="GO:0032259">
    <property type="term" value="P:methylation"/>
    <property type="evidence" value="ECO:0007669"/>
    <property type="project" value="UniProtKB-KW"/>
</dbReference>
<protein>
    <submittedName>
        <fullName evidence="2">[methyl-Co(III) methanol-specific corrinoid protein]:coenzyme M methyltransferase</fullName>
        <ecNumber evidence="2">2.1.1.246</ecNumber>
    </submittedName>
</protein>
<name>A0A7W0CBW4_9BACT</name>
<dbReference type="PANTHER" id="PTHR47099">
    <property type="entry name" value="METHYLCOBAMIDE:COM METHYLTRANSFERASE MTBA"/>
    <property type="match status" value="1"/>
</dbReference>
<evidence type="ECO:0000259" key="1">
    <source>
        <dbReference type="Pfam" id="PF01208"/>
    </source>
</evidence>
<keyword evidence="3" id="KW-1185">Reference proteome</keyword>
<comment type="caution">
    <text evidence="2">The sequence shown here is derived from an EMBL/GenBank/DDBJ whole genome shotgun (WGS) entry which is preliminary data.</text>
</comment>
<reference evidence="2 3" key="1">
    <citation type="submission" date="2020-07" db="EMBL/GenBank/DDBJ databases">
        <title>Genomic Encyclopedia of Type Strains, Phase IV (KMG-IV): sequencing the most valuable type-strain genomes for metagenomic binning, comparative biology and taxonomic classification.</title>
        <authorList>
            <person name="Goeker M."/>
        </authorList>
    </citation>
    <scope>NUCLEOTIDE SEQUENCE [LARGE SCALE GENOMIC DNA]</scope>
    <source>
        <strain evidence="2 3">DSM 17721</strain>
    </source>
</reference>
<dbReference type="GO" id="GO:0004853">
    <property type="term" value="F:uroporphyrinogen decarboxylase activity"/>
    <property type="evidence" value="ECO:0007669"/>
    <property type="project" value="InterPro"/>
</dbReference>
<dbReference type="Pfam" id="PF01208">
    <property type="entry name" value="URO-D"/>
    <property type="match status" value="1"/>
</dbReference>
<gene>
    <name evidence="2" type="ORF">HNR65_003162</name>
</gene>
<keyword evidence="2" id="KW-0808">Transferase</keyword>
<dbReference type="Gene3D" id="3.20.20.210">
    <property type="match status" value="1"/>
</dbReference>
<dbReference type="SUPFAM" id="SSF51726">
    <property type="entry name" value="UROD/MetE-like"/>
    <property type="match status" value="1"/>
</dbReference>